<reference evidence="2" key="1">
    <citation type="journal article" date="2022" name="New Phytol.">
        <title>Phylogenomic structure and speciation in an emerging model: the Sphagnum magellanicum complex (Bryophyta).</title>
        <authorList>
            <person name="Shaw A.J."/>
            <person name="Piatkowski B."/>
            <person name="Duffy A.M."/>
            <person name="Aguero B."/>
            <person name="Imwattana K."/>
            <person name="Nieto-Lugilde M."/>
            <person name="Healey A."/>
            <person name="Weston D.J."/>
            <person name="Patel M.N."/>
            <person name="Schmutz J."/>
            <person name="Grimwood J."/>
            <person name="Yavitt J.B."/>
            <person name="Hassel K."/>
            <person name="Stenoien H.K."/>
            <person name="Flatberg K.I."/>
            <person name="Bickford C.P."/>
            <person name="Hicks K.A."/>
        </authorList>
    </citation>
    <scope>NUCLEOTIDE SEQUENCE [LARGE SCALE GENOMIC DNA]</scope>
</reference>
<organism evidence="1 2">
    <name type="scientific">Sphagnum magellanicum</name>
    <dbReference type="NCBI Taxonomy" id="128215"/>
    <lineage>
        <taxon>Eukaryota</taxon>
        <taxon>Viridiplantae</taxon>
        <taxon>Streptophyta</taxon>
        <taxon>Embryophyta</taxon>
        <taxon>Bryophyta</taxon>
        <taxon>Sphagnophytina</taxon>
        <taxon>Sphagnopsida</taxon>
        <taxon>Sphagnales</taxon>
        <taxon>Sphagnaceae</taxon>
        <taxon>Sphagnum</taxon>
    </lineage>
</organism>
<name>A0ACB8HNB9_9BRYO</name>
<comment type="caution">
    <text evidence="1">The sequence shown here is derived from an EMBL/GenBank/DDBJ whole genome shotgun (WGS) entry which is preliminary data.</text>
</comment>
<proteinExistence type="predicted"/>
<dbReference type="EMBL" id="CM038913">
    <property type="protein sequence ID" value="KAH9557742.1"/>
    <property type="molecule type" value="Genomic_DNA"/>
</dbReference>
<dbReference type="Proteomes" id="UP000828922">
    <property type="component" value="Linkage Group LG07"/>
</dbReference>
<keyword evidence="2" id="KW-1185">Reference proteome</keyword>
<protein>
    <submittedName>
        <fullName evidence="1">Uncharacterized protein</fullName>
    </submittedName>
</protein>
<evidence type="ECO:0000313" key="2">
    <source>
        <dbReference type="Proteomes" id="UP000828922"/>
    </source>
</evidence>
<evidence type="ECO:0000313" key="1">
    <source>
        <dbReference type="EMBL" id="KAH9557742.1"/>
    </source>
</evidence>
<sequence>MSGDGEPSSDGKGGGGGGGLAWRRPAEASRQTRHLSKFIAQDKENVFFFPGNNIVEPLQQRSPLPLGYPRVPLQDITAILSPLNQPRGNGDEGAEGHNRPKQRKSRKKPLRPCPSLVEESAAVSSSEQVQSSEQYTLTVTETVSAVPKPSGNTATVSSSSSKIQEQSTREEIVLQLGVNESDKHVEVAAESSVNTQVKTKASSLVVTDPSPLPARDAATRSPTSRESKRRKPHTTKPTPGQNVARFR</sequence>
<gene>
    <name evidence="1" type="ORF">CY35_07G100400</name>
</gene>
<accession>A0ACB8HNB9</accession>